<evidence type="ECO:0000313" key="8">
    <source>
        <dbReference type="Proteomes" id="UP000013827"/>
    </source>
</evidence>
<dbReference type="GO" id="GO:0004152">
    <property type="term" value="F:dihydroorotate dehydrogenase activity"/>
    <property type="evidence" value="ECO:0007669"/>
    <property type="project" value="TreeGrafter"/>
</dbReference>
<evidence type="ECO:0000259" key="6">
    <source>
        <dbReference type="Pfam" id="PF01180"/>
    </source>
</evidence>
<dbReference type="KEGG" id="ehx:EMIHUDRAFT_424606"/>
<dbReference type="PANTHER" id="PTHR48109:SF4">
    <property type="entry name" value="DIHYDROOROTATE DEHYDROGENASE (QUINONE), MITOCHONDRIAL"/>
    <property type="match status" value="1"/>
</dbReference>
<reference evidence="8" key="1">
    <citation type="journal article" date="2013" name="Nature">
        <title>Pan genome of the phytoplankton Emiliania underpins its global distribution.</title>
        <authorList>
            <person name="Read B.A."/>
            <person name="Kegel J."/>
            <person name="Klute M.J."/>
            <person name="Kuo A."/>
            <person name="Lefebvre S.C."/>
            <person name="Maumus F."/>
            <person name="Mayer C."/>
            <person name="Miller J."/>
            <person name="Monier A."/>
            <person name="Salamov A."/>
            <person name="Young J."/>
            <person name="Aguilar M."/>
            <person name="Claverie J.M."/>
            <person name="Frickenhaus S."/>
            <person name="Gonzalez K."/>
            <person name="Herman E.K."/>
            <person name="Lin Y.C."/>
            <person name="Napier J."/>
            <person name="Ogata H."/>
            <person name="Sarno A.F."/>
            <person name="Shmutz J."/>
            <person name="Schroeder D."/>
            <person name="de Vargas C."/>
            <person name="Verret F."/>
            <person name="von Dassow P."/>
            <person name="Valentin K."/>
            <person name="Van de Peer Y."/>
            <person name="Wheeler G."/>
            <person name="Dacks J.B."/>
            <person name="Delwiche C.F."/>
            <person name="Dyhrman S.T."/>
            <person name="Glockner G."/>
            <person name="John U."/>
            <person name="Richards T."/>
            <person name="Worden A.Z."/>
            <person name="Zhang X."/>
            <person name="Grigoriev I.V."/>
            <person name="Allen A.E."/>
            <person name="Bidle K."/>
            <person name="Borodovsky M."/>
            <person name="Bowler C."/>
            <person name="Brownlee C."/>
            <person name="Cock J.M."/>
            <person name="Elias M."/>
            <person name="Gladyshev V.N."/>
            <person name="Groth M."/>
            <person name="Guda C."/>
            <person name="Hadaegh A."/>
            <person name="Iglesias-Rodriguez M.D."/>
            <person name="Jenkins J."/>
            <person name="Jones B.M."/>
            <person name="Lawson T."/>
            <person name="Leese F."/>
            <person name="Lindquist E."/>
            <person name="Lobanov A."/>
            <person name="Lomsadze A."/>
            <person name="Malik S.B."/>
            <person name="Marsh M.E."/>
            <person name="Mackinder L."/>
            <person name="Mock T."/>
            <person name="Mueller-Roeber B."/>
            <person name="Pagarete A."/>
            <person name="Parker M."/>
            <person name="Probert I."/>
            <person name="Quesneville H."/>
            <person name="Raines C."/>
            <person name="Rensing S.A."/>
            <person name="Riano-Pachon D.M."/>
            <person name="Richier S."/>
            <person name="Rokitta S."/>
            <person name="Shiraiwa Y."/>
            <person name="Soanes D.M."/>
            <person name="van der Giezen M."/>
            <person name="Wahlund T.M."/>
            <person name="Williams B."/>
            <person name="Wilson W."/>
            <person name="Wolfe G."/>
            <person name="Wurch L.L."/>
        </authorList>
    </citation>
    <scope>NUCLEOTIDE SEQUENCE</scope>
</reference>
<evidence type="ECO:0000256" key="2">
    <source>
        <dbReference type="ARBA" id="ARBA00004725"/>
    </source>
</evidence>
<dbReference type="Gene3D" id="3.20.20.70">
    <property type="entry name" value="Aldolase class I"/>
    <property type="match status" value="1"/>
</dbReference>
<dbReference type="HOGENOM" id="CLU_630804_0_0_1"/>
<dbReference type="InterPro" id="IPR005720">
    <property type="entry name" value="Dihydroorotate_DH_cat"/>
</dbReference>
<dbReference type="GO" id="GO:0009220">
    <property type="term" value="P:pyrimidine ribonucleotide biosynthetic process"/>
    <property type="evidence" value="ECO:0007669"/>
    <property type="project" value="TreeGrafter"/>
</dbReference>
<feature type="domain" description="Dihydroorotate dehydrogenase catalytic" evidence="6">
    <location>
        <begin position="90"/>
        <end position="406"/>
    </location>
</feature>
<sequence length="435" mass="45064">MLRRTASACAAGGVLAAGAYAAQGGDEGRRSVLLGLARADEQLRPALAALLPAEAFVALYSASRTPFLGALAASAGCGALPSAPSIGLRAMGLSFRNDLGNAAGLDKDGTLLDFNYALGAGYAVVGTVLSDPHSGNLFDFLGGLWRGNAWTPLPSSGGALNSLGLPSKGVEPALRNIAAFRERHGVPPQRAEHGRPAGDGGASFPVGVSIMGHPAHGDPADKLEGVLRCVRLCLPLADFIEINESCPNVHHGGGHGGDATAELRKRLEAIVAERDAAARGGGRRVPLLVKLGDLGEAEGTVRFLSRLGIDGVVALNTQKDYASFELPPADRALLDSYTARYGGGLSGPPILDRSSAQAAAAQAAVRELGLAGRFVVVHVGGVQSAADVQRSRATGAELRQWYTGLMHGLARPEPDLLYERVTAPERHQRLRAAMR</sequence>
<evidence type="ECO:0000256" key="5">
    <source>
        <dbReference type="ARBA" id="ARBA00023002"/>
    </source>
</evidence>
<dbReference type="EnsemblProtists" id="EOD22366">
    <property type="protein sequence ID" value="EOD22366"/>
    <property type="gene ID" value="EMIHUDRAFT_424606"/>
</dbReference>
<evidence type="ECO:0000313" key="7">
    <source>
        <dbReference type="EnsemblProtists" id="EOD22366"/>
    </source>
</evidence>
<dbReference type="STRING" id="2903.R1EHA9"/>
<dbReference type="SUPFAM" id="SSF51395">
    <property type="entry name" value="FMN-linked oxidoreductases"/>
    <property type="match status" value="1"/>
</dbReference>
<comment type="cofactor">
    <cofactor evidence="1">
        <name>FMN</name>
        <dbReference type="ChEBI" id="CHEBI:58210"/>
    </cofactor>
</comment>
<dbReference type="GeneID" id="17267905"/>
<dbReference type="eggNOG" id="KOG1436">
    <property type="taxonomic scope" value="Eukaryota"/>
</dbReference>
<name>A0A0D3JFT1_EMIH1</name>
<dbReference type="GO" id="GO:0005737">
    <property type="term" value="C:cytoplasm"/>
    <property type="evidence" value="ECO:0007669"/>
    <property type="project" value="InterPro"/>
</dbReference>
<comment type="pathway">
    <text evidence="2">Pyrimidine metabolism; UMP biosynthesis via de novo pathway.</text>
</comment>
<dbReference type="PANTHER" id="PTHR48109">
    <property type="entry name" value="DIHYDROOROTATE DEHYDROGENASE (QUINONE), MITOCHONDRIAL-RELATED"/>
    <property type="match status" value="1"/>
</dbReference>
<dbReference type="Proteomes" id="UP000013827">
    <property type="component" value="Unassembled WGS sequence"/>
</dbReference>
<reference evidence="7" key="2">
    <citation type="submission" date="2024-10" db="UniProtKB">
        <authorList>
            <consortium name="EnsemblProtists"/>
        </authorList>
    </citation>
    <scope>IDENTIFICATION</scope>
</reference>
<protein>
    <recommendedName>
        <fullName evidence="6">Dihydroorotate dehydrogenase catalytic domain-containing protein</fullName>
    </recommendedName>
</protein>
<dbReference type="InterPro" id="IPR050074">
    <property type="entry name" value="DHO_dehydrogenase"/>
</dbReference>
<accession>A0A0D3JFT1</accession>
<proteinExistence type="predicted"/>
<keyword evidence="5" id="KW-0560">Oxidoreductase</keyword>
<dbReference type="Pfam" id="PF01180">
    <property type="entry name" value="DHO_dh"/>
    <property type="match status" value="1"/>
</dbReference>
<evidence type="ECO:0000256" key="1">
    <source>
        <dbReference type="ARBA" id="ARBA00001917"/>
    </source>
</evidence>
<dbReference type="GO" id="GO:0006207">
    <property type="term" value="P:'de novo' pyrimidine nucleobase biosynthetic process"/>
    <property type="evidence" value="ECO:0007669"/>
    <property type="project" value="TreeGrafter"/>
</dbReference>
<keyword evidence="3" id="KW-0285">Flavoprotein</keyword>
<keyword evidence="4" id="KW-0288">FMN</keyword>
<dbReference type="InterPro" id="IPR013785">
    <property type="entry name" value="Aldolase_TIM"/>
</dbReference>
<organism evidence="7 8">
    <name type="scientific">Emiliania huxleyi (strain CCMP1516)</name>
    <dbReference type="NCBI Taxonomy" id="280463"/>
    <lineage>
        <taxon>Eukaryota</taxon>
        <taxon>Haptista</taxon>
        <taxon>Haptophyta</taxon>
        <taxon>Prymnesiophyceae</taxon>
        <taxon>Isochrysidales</taxon>
        <taxon>Noelaerhabdaceae</taxon>
        <taxon>Emiliania</taxon>
    </lineage>
</organism>
<dbReference type="PaxDb" id="2903-EOD22366"/>
<evidence type="ECO:0000256" key="3">
    <source>
        <dbReference type="ARBA" id="ARBA00022630"/>
    </source>
</evidence>
<dbReference type="RefSeq" id="XP_005774795.1">
    <property type="nucleotide sequence ID" value="XM_005774738.1"/>
</dbReference>
<dbReference type="AlphaFoldDB" id="A0A0D3JFT1"/>
<evidence type="ECO:0000256" key="4">
    <source>
        <dbReference type="ARBA" id="ARBA00022643"/>
    </source>
</evidence>
<keyword evidence="8" id="KW-1185">Reference proteome</keyword>